<sequence>MKKAEYLTPVITAFDKNGNIDENANKAVYDYLIDRGVDGIVVMGSTGEFFAMTMEQKKLLIDVAVSHINKRVKCYIGTGCMSAKETIELSNYALNRGADAVMIIGPYYFSMGERQIEAYYDQIAPQINGPIFIYNYPGGSGYDMTPAVTLSLLKKYKNITGYKETVDNFSHTRSIIEAVKEEFPDFIVYSGFDENLVHTMLSGGNGCIGGLSNIAPEVCAAWVKAINDKDLEMIEVFQKKINALMAFYAVEQPFLPAMKHAMILRGLPLDAHCIEFAAVTPNQVEKVKDILSMIE</sequence>
<dbReference type="InterPro" id="IPR002220">
    <property type="entry name" value="DapA-like"/>
</dbReference>
<name>A0ABT1SQV0_9FIRM</name>
<evidence type="ECO:0000256" key="3">
    <source>
        <dbReference type="PIRNR" id="PIRNR001365"/>
    </source>
</evidence>
<dbReference type="SUPFAM" id="SSF51569">
    <property type="entry name" value="Aldolase"/>
    <property type="match status" value="1"/>
</dbReference>
<evidence type="ECO:0000256" key="2">
    <source>
        <dbReference type="ARBA" id="ARBA00023270"/>
    </source>
</evidence>
<dbReference type="PANTHER" id="PTHR42849">
    <property type="entry name" value="N-ACETYLNEURAMINATE LYASE"/>
    <property type="match status" value="1"/>
</dbReference>
<dbReference type="PRINTS" id="PR00146">
    <property type="entry name" value="DHPICSNTHASE"/>
</dbReference>
<keyword evidence="5" id="KW-1185">Reference proteome</keyword>
<dbReference type="Proteomes" id="UP001206692">
    <property type="component" value="Unassembled WGS sequence"/>
</dbReference>
<evidence type="ECO:0000256" key="1">
    <source>
        <dbReference type="ARBA" id="ARBA00023239"/>
    </source>
</evidence>
<dbReference type="PROSITE" id="PS00665">
    <property type="entry name" value="DHDPS_1"/>
    <property type="match status" value="1"/>
</dbReference>
<dbReference type="Gene3D" id="3.20.20.70">
    <property type="entry name" value="Aldolase class I"/>
    <property type="match status" value="1"/>
</dbReference>
<dbReference type="RefSeq" id="WP_195190574.1">
    <property type="nucleotide sequence ID" value="NZ_JAJCIO010000018.1"/>
</dbReference>
<dbReference type="EMBL" id="JANGEW010000004">
    <property type="protein sequence ID" value="MCQ5342137.1"/>
    <property type="molecule type" value="Genomic_DNA"/>
</dbReference>
<proteinExistence type="inferred from homology"/>
<accession>A0ABT1SQV0</accession>
<protein>
    <submittedName>
        <fullName evidence="4">Dihydrodipicolinate synthase family protein</fullName>
    </submittedName>
</protein>
<dbReference type="InterPro" id="IPR020624">
    <property type="entry name" value="Schiff_base-form_aldolases_CS"/>
</dbReference>
<evidence type="ECO:0000313" key="4">
    <source>
        <dbReference type="EMBL" id="MCQ5342137.1"/>
    </source>
</evidence>
<comment type="caution">
    <text evidence="4">The sequence shown here is derived from an EMBL/GenBank/DDBJ whole genome shotgun (WGS) entry which is preliminary data.</text>
</comment>
<dbReference type="PANTHER" id="PTHR42849:SF1">
    <property type="entry name" value="N-ACETYLNEURAMINATE LYASE"/>
    <property type="match status" value="1"/>
</dbReference>
<dbReference type="Pfam" id="PF00701">
    <property type="entry name" value="DHDPS"/>
    <property type="match status" value="1"/>
</dbReference>
<gene>
    <name evidence="4" type="ORF">NE675_03685</name>
</gene>
<comment type="similarity">
    <text evidence="3">Belongs to the DapA family.</text>
</comment>
<dbReference type="InterPro" id="IPR013785">
    <property type="entry name" value="Aldolase_TIM"/>
</dbReference>
<keyword evidence="2" id="KW-0704">Schiff base</keyword>
<evidence type="ECO:0000313" key="5">
    <source>
        <dbReference type="Proteomes" id="UP001206692"/>
    </source>
</evidence>
<dbReference type="SMART" id="SM01130">
    <property type="entry name" value="DHDPS"/>
    <property type="match status" value="1"/>
</dbReference>
<organism evidence="4 5">
    <name type="scientific">Megasphaera massiliensis</name>
    <dbReference type="NCBI Taxonomy" id="1232428"/>
    <lineage>
        <taxon>Bacteria</taxon>
        <taxon>Bacillati</taxon>
        <taxon>Bacillota</taxon>
        <taxon>Negativicutes</taxon>
        <taxon>Veillonellales</taxon>
        <taxon>Veillonellaceae</taxon>
        <taxon>Megasphaera</taxon>
    </lineage>
</organism>
<dbReference type="CDD" id="cd00408">
    <property type="entry name" value="DHDPS-like"/>
    <property type="match status" value="1"/>
</dbReference>
<dbReference type="PIRSF" id="PIRSF001365">
    <property type="entry name" value="DHDPS"/>
    <property type="match status" value="1"/>
</dbReference>
<reference evidence="4 5" key="1">
    <citation type="submission" date="2022-06" db="EMBL/GenBank/DDBJ databases">
        <title>Isolation of gut microbiota from human fecal samples.</title>
        <authorList>
            <person name="Pamer E.G."/>
            <person name="Barat B."/>
            <person name="Waligurski E."/>
            <person name="Medina S."/>
            <person name="Paddock L."/>
            <person name="Mostad J."/>
        </authorList>
    </citation>
    <scope>NUCLEOTIDE SEQUENCE [LARGE SCALE GENOMIC DNA]</scope>
    <source>
        <strain evidence="4 5">DFI.1.1</strain>
    </source>
</reference>
<keyword evidence="1 3" id="KW-0456">Lyase</keyword>